<proteinExistence type="predicted"/>
<feature type="region of interest" description="Disordered" evidence="1">
    <location>
        <begin position="139"/>
        <end position="164"/>
    </location>
</feature>
<feature type="compositionally biased region" description="Polar residues" evidence="1">
    <location>
        <begin position="143"/>
        <end position="164"/>
    </location>
</feature>
<evidence type="ECO:0000313" key="3">
    <source>
        <dbReference type="Proteomes" id="UP001221757"/>
    </source>
</evidence>
<keyword evidence="3" id="KW-1185">Reference proteome</keyword>
<gene>
    <name evidence="2" type="ORF">B0H17DRAFT_1141586</name>
</gene>
<dbReference type="Proteomes" id="UP001221757">
    <property type="component" value="Unassembled WGS sequence"/>
</dbReference>
<reference evidence="2" key="1">
    <citation type="submission" date="2023-03" db="EMBL/GenBank/DDBJ databases">
        <title>Massive genome expansion in bonnet fungi (Mycena s.s.) driven by repeated elements and novel gene families across ecological guilds.</title>
        <authorList>
            <consortium name="Lawrence Berkeley National Laboratory"/>
            <person name="Harder C.B."/>
            <person name="Miyauchi S."/>
            <person name="Viragh M."/>
            <person name="Kuo A."/>
            <person name="Thoen E."/>
            <person name="Andreopoulos B."/>
            <person name="Lu D."/>
            <person name="Skrede I."/>
            <person name="Drula E."/>
            <person name="Henrissat B."/>
            <person name="Morin E."/>
            <person name="Kohler A."/>
            <person name="Barry K."/>
            <person name="LaButti K."/>
            <person name="Morin E."/>
            <person name="Salamov A."/>
            <person name="Lipzen A."/>
            <person name="Mereny Z."/>
            <person name="Hegedus B."/>
            <person name="Baldrian P."/>
            <person name="Stursova M."/>
            <person name="Weitz H."/>
            <person name="Taylor A."/>
            <person name="Grigoriev I.V."/>
            <person name="Nagy L.G."/>
            <person name="Martin F."/>
            <person name="Kauserud H."/>
        </authorList>
    </citation>
    <scope>NUCLEOTIDE SEQUENCE</scope>
    <source>
        <strain evidence="2">CBHHK067</strain>
    </source>
</reference>
<accession>A0AAD7G6H4</accession>
<comment type="caution">
    <text evidence="2">The sequence shown here is derived from an EMBL/GenBank/DDBJ whole genome shotgun (WGS) entry which is preliminary data.</text>
</comment>
<evidence type="ECO:0000256" key="1">
    <source>
        <dbReference type="SAM" id="MobiDB-lite"/>
    </source>
</evidence>
<dbReference type="AlphaFoldDB" id="A0AAD7G6H4"/>
<name>A0AAD7G6H4_MYCRO</name>
<sequence>MPYPPAETISDEEFRGALEMLNPLLAHLPAALPRKEGNDSAFIEFSASPFCLDKGYLARTESEVATISEMLKRVFGWKTRTTGDGIVEITEAGAGICSLYPVFREFCRKYPGNNVIRKWVLDIIAGVEKVYKKWDAEVGSPPLSETSGETSHKSSLNTEFNPSA</sequence>
<organism evidence="2 3">
    <name type="scientific">Mycena rosella</name>
    <name type="common">Pink bonnet</name>
    <name type="synonym">Agaricus rosellus</name>
    <dbReference type="NCBI Taxonomy" id="1033263"/>
    <lineage>
        <taxon>Eukaryota</taxon>
        <taxon>Fungi</taxon>
        <taxon>Dikarya</taxon>
        <taxon>Basidiomycota</taxon>
        <taxon>Agaricomycotina</taxon>
        <taxon>Agaricomycetes</taxon>
        <taxon>Agaricomycetidae</taxon>
        <taxon>Agaricales</taxon>
        <taxon>Marasmiineae</taxon>
        <taxon>Mycenaceae</taxon>
        <taxon>Mycena</taxon>
    </lineage>
</organism>
<dbReference type="EMBL" id="JARKIE010000175">
    <property type="protein sequence ID" value="KAJ7671145.1"/>
    <property type="molecule type" value="Genomic_DNA"/>
</dbReference>
<protein>
    <submittedName>
        <fullName evidence="2">Uncharacterized protein</fullName>
    </submittedName>
</protein>
<evidence type="ECO:0000313" key="2">
    <source>
        <dbReference type="EMBL" id="KAJ7671145.1"/>
    </source>
</evidence>